<dbReference type="EMBL" id="CM016762">
    <property type="protein sequence ID" value="TMS33367.1"/>
    <property type="molecule type" value="Genomic_DNA"/>
</dbReference>
<keyword evidence="1" id="KW-0812">Transmembrane</keyword>
<keyword evidence="1" id="KW-1133">Transmembrane helix</keyword>
<protein>
    <submittedName>
        <fullName evidence="2">Uncharacterized protein</fullName>
    </submittedName>
</protein>
<accession>A0A4U8UMQ1</accession>
<evidence type="ECO:0000256" key="1">
    <source>
        <dbReference type="SAM" id="Phobius"/>
    </source>
</evidence>
<sequence length="72" mass="8283">MRPFLSGRAYGVTTRLSSSTFVLIRCAFGFLANSLICVFFAYFTLKFSVFFRLGSSDQCTSDWNCDKREQRN</sequence>
<dbReference type="AlphaFoldDB" id="A0A4U8UMQ1"/>
<feature type="transmembrane region" description="Helical" evidence="1">
    <location>
        <begin position="20"/>
        <end position="45"/>
    </location>
</feature>
<evidence type="ECO:0000313" key="2">
    <source>
        <dbReference type="EMBL" id="TMS33367.1"/>
    </source>
</evidence>
<dbReference type="Proteomes" id="UP000298663">
    <property type="component" value="Chromosome X"/>
</dbReference>
<dbReference type="EMBL" id="AZBU02000001">
    <property type="protein sequence ID" value="TMS33367.1"/>
    <property type="molecule type" value="Genomic_DNA"/>
</dbReference>
<reference evidence="2 3" key="1">
    <citation type="journal article" date="2015" name="Genome Biol.">
        <title>Comparative genomics of Steinernema reveals deeply conserved gene regulatory networks.</title>
        <authorList>
            <person name="Dillman A.R."/>
            <person name="Macchietto M."/>
            <person name="Porter C.F."/>
            <person name="Rogers A."/>
            <person name="Williams B."/>
            <person name="Antoshechkin I."/>
            <person name="Lee M.M."/>
            <person name="Goodwin Z."/>
            <person name="Lu X."/>
            <person name="Lewis E.E."/>
            <person name="Goodrich-Blair H."/>
            <person name="Stock S.P."/>
            <person name="Adams B.J."/>
            <person name="Sternberg P.W."/>
            <person name="Mortazavi A."/>
        </authorList>
    </citation>
    <scope>NUCLEOTIDE SEQUENCE [LARGE SCALE GENOMIC DNA]</scope>
    <source>
        <strain evidence="2 3">ALL</strain>
    </source>
</reference>
<evidence type="ECO:0000313" key="3">
    <source>
        <dbReference type="Proteomes" id="UP000298663"/>
    </source>
</evidence>
<name>A0A4U8UMQ1_STECR</name>
<keyword evidence="1" id="KW-0472">Membrane</keyword>
<proteinExistence type="predicted"/>
<comment type="caution">
    <text evidence="2">The sequence shown here is derived from an EMBL/GenBank/DDBJ whole genome shotgun (WGS) entry which is preliminary data.</text>
</comment>
<keyword evidence="3" id="KW-1185">Reference proteome</keyword>
<organism evidence="2 3">
    <name type="scientific">Steinernema carpocapsae</name>
    <name type="common">Entomopathogenic nematode</name>
    <dbReference type="NCBI Taxonomy" id="34508"/>
    <lineage>
        <taxon>Eukaryota</taxon>
        <taxon>Metazoa</taxon>
        <taxon>Ecdysozoa</taxon>
        <taxon>Nematoda</taxon>
        <taxon>Chromadorea</taxon>
        <taxon>Rhabditida</taxon>
        <taxon>Tylenchina</taxon>
        <taxon>Panagrolaimomorpha</taxon>
        <taxon>Strongyloidoidea</taxon>
        <taxon>Steinernematidae</taxon>
        <taxon>Steinernema</taxon>
    </lineage>
</organism>
<gene>
    <name evidence="2" type="ORF">L596_001117</name>
</gene>
<reference evidence="2 3" key="2">
    <citation type="journal article" date="2019" name="G3 (Bethesda)">
        <title>Hybrid Assembly of the Genome of the Entomopathogenic Nematode Steinernema carpocapsae Identifies the X-Chromosome.</title>
        <authorList>
            <person name="Serra L."/>
            <person name="Macchietto M."/>
            <person name="Macias-Munoz A."/>
            <person name="McGill C.J."/>
            <person name="Rodriguez I.M."/>
            <person name="Rodriguez B."/>
            <person name="Murad R."/>
            <person name="Mortazavi A."/>
        </authorList>
    </citation>
    <scope>NUCLEOTIDE SEQUENCE [LARGE SCALE GENOMIC DNA]</scope>
    <source>
        <strain evidence="2 3">ALL</strain>
    </source>
</reference>